<proteinExistence type="predicted"/>
<gene>
    <name evidence="2" type="ORF">ALEPTO_LOCUS9200</name>
</gene>
<name>A0A9N9GQB2_9GLOM</name>
<feature type="region of interest" description="Disordered" evidence="1">
    <location>
        <begin position="1"/>
        <end position="29"/>
    </location>
</feature>
<dbReference type="Proteomes" id="UP000789508">
    <property type="component" value="Unassembled WGS sequence"/>
</dbReference>
<organism evidence="2 3">
    <name type="scientific">Ambispora leptoticha</name>
    <dbReference type="NCBI Taxonomy" id="144679"/>
    <lineage>
        <taxon>Eukaryota</taxon>
        <taxon>Fungi</taxon>
        <taxon>Fungi incertae sedis</taxon>
        <taxon>Mucoromycota</taxon>
        <taxon>Glomeromycotina</taxon>
        <taxon>Glomeromycetes</taxon>
        <taxon>Archaeosporales</taxon>
        <taxon>Ambisporaceae</taxon>
        <taxon>Ambispora</taxon>
    </lineage>
</organism>
<feature type="compositionally biased region" description="Low complexity" evidence="1">
    <location>
        <begin position="1"/>
        <end position="10"/>
    </location>
</feature>
<keyword evidence="3" id="KW-1185">Reference proteome</keyword>
<dbReference type="OrthoDB" id="2438111at2759"/>
<dbReference type="EMBL" id="CAJVPS010006599">
    <property type="protein sequence ID" value="CAG8626959.1"/>
    <property type="molecule type" value="Genomic_DNA"/>
</dbReference>
<evidence type="ECO:0000256" key="1">
    <source>
        <dbReference type="SAM" id="MobiDB-lite"/>
    </source>
</evidence>
<comment type="caution">
    <text evidence="2">The sequence shown here is derived from an EMBL/GenBank/DDBJ whole genome shotgun (WGS) entry which is preliminary data.</text>
</comment>
<dbReference type="AlphaFoldDB" id="A0A9N9GQB2"/>
<evidence type="ECO:0000313" key="3">
    <source>
        <dbReference type="Proteomes" id="UP000789508"/>
    </source>
</evidence>
<reference evidence="2" key="1">
    <citation type="submission" date="2021-06" db="EMBL/GenBank/DDBJ databases">
        <authorList>
            <person name="Kallberg Y."/>
            <person name="Tangrot J."/>
            <person name="Rosling A."/>
        </authorList>
    </citation>
    <scope>NUCLEOTIDE SEQUENCE</scope>
    <source>
        <strain evidence="2">FL130A</strain>
    </source>
</reference>
<protein>
    <submittedName>
        <fullName evidence="2">4336_t:CDS:1</fullName>
    </submittedName>
</protein>
<feature type="non-terminal residue" evidence="2">
    <location>
        <position position="1"/>
    </location>
</feature>
<sequence>MSSNRSYRSSQSRDRSTTPRSVRSSRNLFQLLPDQTETIVNLKAASEGLGLGLDLDPRQTIEIINVPIISTPTSSTPLTPSDQYDYGYGNANNYISDEGIGPSGTTGLSQPLNNCNLIDLEDEMNNFLSPEPPGGYPKRPHEILEDMDDEQYKLFHDEVIQILSGLDDLLRLDHTKKWFKISRHVSKNIMPTVSKALEGNFRFKLSELNHVLKNLHRHRHELWKIKQDPEKFILNKKRIGVNRRCQEKTNRRIRGIDHLVNAKDKNLVALSPTMNIERAQSERQLKIHPKNKEASDNYVLRVKDKPLRSQR</sequence>
<evidence type="ECO:0000313" key="2">
    <source>
        <dbReference type="EMBL" id="CAG8626959.1"/>
    </source>
</evidence>
<accession>A0A9N9GQB2</accession>